<keyword evidence="3" id="KW-1185">Reference proteome</keyword>
<accession>A0ABX8Q5E2</accession>
<sequence>MARKKAEVPSKAAPKLILTADQIERSLIRISDRINELETFDVQTVRRGATPELKGLELAITDTLTRAFGEDTTAYRQFENASELSWYPAIWVSGAPDPDYAEPIRNRIQRAISILAQAQRSLGEDLSDLQHSAGEIVRSTSNSLALSRRVFVVHGHDEGARETVARFLERLQFEPIILHEQANQGRTIIEKIEKHGDVGFAVVIMTPDDEGGVKGGTLQPRARQNVVLELGYFLALLGRDRVCALKRGSIELPSDFAGVVYESMDGDGWKQSLGRELQAAGHDIDWNKVMRV</sequence>
<dbReference type="Pfam" id="PF10137">
    <property type="entry name" value="CAP12-PCTIR_TIR"/>
    <property type="match status" value="1"/>
</dbReference>
<feature type="domain" description="CD-NTase-associated protein 12/Pycsar effector protein TIR" evidence="1">
    <location>
        <begin position="149"/>
        <end position="265"/>
    </location>
</feature>
<evidence type="ECO:0000259" key="1">
    <source>
        <dbReference type="Pfam" id="PF10137"/>
    </source>
</evidence>
<dbReference type="InterPro" id="IPR019302">
    <property type="entry name" value="CAP12/PCTIR_TIR_dom"/>
</dbReference>
<organism evidence="2 3">
    <name type="scientific">Pseudomonas tensinigenes</name>
    <dbReference type="NCBI Taxonomy" id="2745511"/>
    <lineage>
        <taxon>Bacteria</taxon>
        <taxon>Pseudomonadati</taxon>
        <taxon>Pseudomonadota</taxon>
        <taxon>Gammaproteobacteria</taxon>
        <taxon>Pseudomonadales</taxon>
        <taxon>Pseudomonadaceae</taxon>
        <taxon>Pseudomonas</taxon>
    </lineage>
</organism>
<name>A0ABX8Q5E2_9PSED</name>
<reference evidence="2 3" key="2">
    <citation type="journal article" date="2021" name="Microorganisms">
        <title>The Ever-Expanding Pseudomonas Genus: Description of 43 New Species and Partition of the Pseudomonas putida Group.</title>
        <authorList>
            <person name="Girard L."/>
            <person name="Lood C."/>
            <person name="Hofte M."/>
            <person name="Vandamme P."/>
            <person name="Rokni-Zadeh H."/>
            <person name="van Noort V."/>
            <person name="Lavigne R."/>
            <person name="De Mot R."/>
        </authorList>
    </citation>
    <scope>NUCLEOTIDE SEQUENCE [LARGE SCALE GENOMIC DNA]</scope>
    <source>
        <strain evidence="2 3">ZA 5.3</strain>
    </source>
</reference>
<evidence type="ECO:0000313" key="3">
    <source>
        <dbReference type="Proteomes" id="UP000646386"/>
    </source>
</evidence>
<gene>
    <name evidence="2" type="ORF">HU718_004775</name>
</gene>
<protein>
    <submittedName>
        <fullName evidence="2">Nucleotide-binding protein</fullName>
    </submittedName>
</protein>
<dbReference type="Proteomes" id="UP000646386">
    <property type="component" value="Chromosome"/>
</dbReference>
<proteinExistence type="predicted"/>
<evidence type="ECO:0000313" key="2">
    <source>
        <dbReference type="EMBL" id="QXI08904.1"/>
    </source>
</evidence>
<reference evidence="2 3" key="1">
    <citation type="journal article" date="2020" name="Microorganisms">
        <title>Reliable Identification of Environmental Pseudomonas Isolates Using the rpoD Gene.</title>
        <authorList>
            <consortium name="The Broad Institute Genome Sequencing Platform"/>
            <person name="Girard L."/>
            <person name="Lood C."/>
            <person name="Rokni-Zadeh H."/>
            <person name="van Noort V."/>
            <person name="Lavigne R."/>
            <person name="De Mot R."/>
        </authorList>
    </citation>
    <scope>NUCLEOTIDE SEQUENCE [LARGE SCALE GENOMIC DNA]</scope>
    <source>
        <strain evidence="2 3">ZA 5.3</strain>
    </source>
</reference>
<dbReference type="EMBL" id="CP077089">
    <property type="protein sequence ID" value="QXI08904.1"/>
    <property type="molecule type" value="Genomic_DNA"/>
</dbReference>